<keyword evidence="2" id="KW-1185">Reference proteome</keyword>
<sequence>MHQNPKLLWFGGRKSEDRRPKLTKTELRAEFHHSVGPTGKIVDIHKIFYPIFISLKTVLDLDVANPDLYLLTIMENTNRNIEFLATAQHSHMLHYFHHSS</sequence>
<name>A0A142EQB2_9BACT</name>
<dbReference type="AlphaFoldDB" id="A0A142EQB2"/>
<proteinExistence type="predicted"/>
<evidence type="ECO:0000313" key="2">
    <source>
        <dbReference type="Proteomes" id="UP000073816"/>
    </source>
</evidence>
<dbReference type="PATRIC" id="fig|1727163.4.peg.2672"/>
<dbReference type="KEGG" id="alm:AO498_12795"/>
<reference evidence="1 2" key="2">
    <citation type="journal article" date="2016" name="Genome Announc.">
        <title>Complete Genome Sequence of Algoriphagus sp. Strain M8-2, Isolated from a Brackish Lake.</title>
        <authorList>
            <person name="Muraguchi Y."/>
            <person name="Kushimoto K."/>
            <person name="Ohtsubo Y."/>
            <person name="Suzuki T."/>
            <person name="Dohra H."/>
            <person name="Kimbara K."/>
            <person name="Shintani M."/>
        </authorList>
    </citation>
    <scope>NUCLEOTIDE SEQUENCE [LARGE SCALE GENOMIC DNA]</scope>
    <source>
        <strain evidence="1 2">M8-2</strain>
    </source>
</reference>
<organism evidence="1 2">
    <name type="scientific">Algoriphagus sanaruensis</name>
    <dbReference type="NCBI Taxonomy" id="1727163"/>
    <lineage>
        <taxon>Bacteria</taxon>
        <taxon>Pseudomonadati</taxon>
        <taxon>Bacteroidota</taxon>
        <taxon>Cytophagia</taxon>
        <taxon>Cytophagales</taxon>
        <taxon>Cyclobacteriaceae</taxon>
        <taxon>Algoriphagus</taxon>
    </lineage>
</organism>
<gene>
    <name evidence="1" type="ORF">AO498_12795</name>
</gene>
<dbReference type="Proteomes" id="UP000073816">
    <property type="component" value="Chromosome"/>
</dbReference>
<protein>
    <submittedName>
        <fullName evidence="1">Uncharacterized protein</fullName>
    </submittedName>
</protein>
<dbReference type="EMBL" id="CP012836">
    <property type="protein sequence ID" value="AMQ57317.1"/>
    <property type="molecule type" value="Genomic_DNA"/>
</dbReference>
<accession>A0A142EQB2</accession>
<reference evidence="2" key="1">
    <citation type="submission" date="2015-09" db="EMBL/GenBank/DDBJ databases">
        <title>Complete sequence of Algoriphagus sp. M8-2.</title>
        <authorList>
            <person name="Shintani M."/>
        </authorList>
    </citation>
    <scope>NUCLEOTIDE SEQUENCE [LARGE SCALE GENOMIC DNA]</scope>
    <source>
        <strain evidence="2">M8-2</strain>
    </source>
</reference>
<dbReference type="STRING" id="1727163.AO498_12795"/>
<evidence type="ECO:0000313" key="1">
    <source>
        <dbReference type="EMBL" id="AMQ57317.1"/>
    </source>
</evidence>